<accession>A0A512J745</accession>
<dbReference type="RefSeq" id="WP_147027259.1">
    <property type="nucleotide sequence ID" value="NZ_BJZU01000075.1"/>
</dbReference>
<reference evidence="2" key="1">
    <citation type="journal article" date="2014" name="Int. J. Syst. Evol. Microbiol.">
        <title>Complete genome of a new Firmicutes species belonging to the dominant human colonic microbiota ('Ruminococcus bicirculans') reveals two chromosomes and a selective capacity to utilize plant glucans.</title>
        <authorList>
            <consortium name="NISC Comparative Sequencing Program"/>
            <person name="Wegmann U."/>
            <person name="Louis P."/>
            <person name="Goesmann A."/>
            <person name="Henrissat B."/>
            <person name="Duncan S.H."/>
            <person name="Flint H.J."/>
        </authorList>
    </citation>
    <scope>NUCLEOTIDE SEQUENCE</scope>
    <source>
        <strain evidence="2">NBRC 107715</strain>
    </source>
</reference>
<evidence type="ECO:0000313" key="2">
    <source>
        <dbReference type="EMBL" id="GLS67911.1"/>
    </source>
</evidence>
<gene>
    <name evidence="2" type="ORF">GCM10007888_62960</name>
    <name evidence="1" type="ORF">MOX02_37500</name>
</gene>
<reference evidence="1 3" key="3">
    <citation type="submission" date="2019-07" db="EMBL/GenBank/DDBJ databases">
        <title>Whole genome shotgun sequence of Methylobacterium oxalidis NBRC 107715.</title>
        <authorList>
            <person name="Hosoyama A."/>
            <person name="Uohara A."/>
            <person name="Ohji S."/>
            <person name="Ichikawa N."/>
        </authorList>
    </citation>
    <scope>NUCLEOTIDE SEQUENCE [LARGE SCALE GENOMIC DNA]</scope>
    <source>
        <strain evidence="1 3">NBRC 107715</strain>
    </source>
</reference>
<reference evidence="4" key="2">
    <citation type="journal article" date="2019" name="Int. J. Syst. Evol. Microbiol.">
        <title>The Global Catalogue of Microorganisms (GCM) 10K type strain sequencing project: providing services to taxonomists for standard genome sequencing and annotation.</title>
        <authorList>
            <consortium name="The Broad Institute Genomics Platform"/>
            <consortium name="The Broad Institute Genome Sequencing Center for Infectious Disease"/>
            <person name="Wu L."/>
            <person name="Ma J."/>
        </authorList>
    </citation>
    <scope>NUCLEOTIDE SEQUENCE [LARGE SCALE GENOMIC DNA]</scope>
    <source>
        <strain evidence="4">NBRC 107715</strain>
    </source>
</reference>
<evidence type="ECO:0000313" key="4">
    <source>
        <dbReference type="Proteomes" id="UP001156856"/>
    </source>
</evidence>
<proteinExistence type="predicted"/>
<dbReference type="Proteomes" id="UP000321960">
    <property type="component" value="Unassembled WGS sequence"/>
</dbReference>
<keyword evidence="4" id="KW-1185">Reference proteome</keyword>
<name>A0A512J745_9HYPH</name>
<sequence length="81" mass="8958">MRGYWLCDTHQGAFRIEMIRLAGRDRFVVFFENEALGASDTAEDALSRLVRGGTHKPSCGLDISRMPLPTALSGWTFASVP</sequence>
<comment type="caution">
    <text evidence="1">The sequence shown here is derived from an EMBL/GenBank/DDBJ whole genome shotgun (WGS) entry which is preliminary data.</text>
</comment>
<protein>
    <submittedName>
        <fullName evidence="1">Uncharacterized protein</fullName>
    </submittedName>
</protein>
<evidence type="ECO:0000313" key="1">
    <source>
        <dbReference type="EMBL" id="GEP05712.1"/>
    </source>
</evidence>
<dbReference type="AlphaFoldDB" id="A0A512J745"/>
<evidence type="ECO:0000313" key="3">
    <source>
        <dbReference type="Proteomes" id="UP000321960"/>
    </source>
</evidence>
<dbReference type="EMBL" id="BSPK01000118">
    <property type="protein sequence ID" value="GLS67911.1"/>
    <property type="molecule type" value="Genomic_DNA"/>
</dbReference>
<reference evidence="2" key="4">
    <citation type="submission" date="2023-01" db="EMBL/GenBank/DDBJ databases">
        <title>Draft genome sequence of Methylobacterium oxalidis strain NBRC 107715.</title>
        <authorList>
            <person name="Sun Q."/>
            <person name="Mori K."/>
        </authorList>
    </citation>
    <scope>NUCLEOTIDE SEQUENCE</scope>
    <source>
        <strain evidence="2">NBRC 107715</strain>
    </source>
</reference>
<dbReference type="EMBL" id="BJZU01000075">
    <property type="protein sequence ID" value="GEP05712.1"/>
    <property type="molecule type" value="Genomic_DNA"/>
</dbReference>
<dbReference type="OrthoDB" id="7997187at2"/>
<dbReference type="Proteomes" id="UP001156856">
    <property type="component" value="Unassembled WGS sequence"/>
</dbReference>
<organism evidence="1 3">
    <name type="scientific">Methylobacterium oxalidis</name>
    <dbReference type="NCBI Taxonomy" id="944322"/>
    <lineage>
        <taxon>Bacteria</taxon>
        <taxon>Pseudomonadati</taxon>
        <taxon>Pseudomonadota</taxon>
        <taxon>Alphaproteobacteria</taxon>
        <taxon>Hyphomicrobiales</taxon>
        <taxon>Methylobacteriaceae</taxon>
        <taxon>Methylobacterium</taxon>
    </lineage>
</organism>